<keyword evidence="8" id="KW-1185">Reference proteome</keyword>
<dbReference type="Proteomes" id="UP000192468">
    <property type="component" value="Unassembled WGS sequence"/>
</dbReference>
<accession>A0A1W1XXU9</accession>
<evidence type="ECO:0000256" key="4">
    <source>
        <dbReference type="ARBA" id="ARBA00022833"/>
    </source>
</evidence>
<dbReference type="GO" id="GO:0006508">
    <property type="term" value="P:proteolysis"/>
    <property type="evidence" value="ECO:0007669"/>
    <property type="project" value="UniProtKB-KW"/>
</dbReference>
<dbReference type="EMBL" id="FWXH01000029">
    <property type="protein sequence ID" value="SMC28756.1"/>
    <property type="molecule type" value="Genomic_DNA"/>
</dbReference>
<keyword evidence="1" id="KW-0645">Protease</keyword>
<sequence>MINMIYIKSEELKKMINQAKEEFSNECCGFLSGIKDEEDIHIYKIYPLTNIDKSSEHFSMDPKEQFSAVKAIRNDGKELIGNYHSHPYTPSRPSEEDKRLAYDTKALYGILSLEKEEPVFNLFSINKDKEVEKLQYKID</sequence>
<dbReference type="PROSITE" id="PS50249">
    <property type="entry name" value="MPN"/>
    <property type="match status" value="1"/>
</dbReference>
<dbReference type="PANTHER" id="PTHR34858">
    <property type="entry name" value="CYSO-CYSTEINE PEPTIDASE"/>
    <property type="match status" value="1"/>
</dbReference>
<proteinExistence type="predicted"/>
<dbReference type="GO" id="GO:0000502">
    <property type="term" value="C:proteasome complex"/>
    <property type="evidence" value="ECO:0007669"/>
    <property type="project" value="UniProtKB-KW"/>
</dbReference>
<name>A0A1W1XXU9_9CLOT</name>
<dbReference type="InterPro" id="IPR028090">
    <property type="entry name" value="JAB_dom_prok"/>
</dbReference>
<dbReference type="SMART" id="SM00232">
    <property type="entry name" value="JAB_MPN"/>
    <property type="match status" value="1"/>
</dbReference>
<dbReference type="InterPro" id="IPR000555">
    <property type="entry name" value="JAMM/MPN+_dom"/>
</dbReference>
<evidence type="ECO:0000313" key="7">
    <source>
        <dbReference type="EMBL" id="SMC28756.1"/>
    </source>
</evidence>
<dbReference type="InterPro" id="IPR037518">
    <property type="entry name" value="MPN"/>
</dbReference>
<evidence type="ECO:0000259" key="6">
    <source>
        <dbReference type="PROSITE" id="PS50249"/>
    </source>
</evidence>
<dbReference type="AlphaFoldDB" id="A0A1W1XXU9"/>
<dbReference type="Pfam" id="PF14464">
    <property type="entry name" value="Prok-JAB"/>
    <property type="match status" value="1"/>
</dbReference>
<keyword evidence="5" id="KW-0482">Metalloprotease</keyword>
<organism evidence="7 8">
    <name type="scientific">Clostridium acidisoli DSM 12555</name>
    <dbReference type="NCBI Taxonomy" id="1121291"/>
    <lineage>
        <taxon>Bacteria</taxon>
        <taxon>Bacillati</taxon>
        <taxon>Bacillota</taxon>
        <taxon>Clostridia</taxon>
        <taxon>Eubacteriales</taxon>
        <taxon>Clostridiaceae</taxon>
        <taxon>Clostridium</taxon>
    </lineage>
</organism>
<evidence type="ECO:0000256" key="2">
    <source>
        <dbReference type="ARBA" id="ARBA00022723"/>
    </source>
</evidence>
<evidence type="ECO:0000313" key="8">
    <source>
        <dbReference type="Proteomes" id="UP000192468"/>
    </source>
</evidence>
<evidence type="ECO:0000256" key="5">
    <source>
        <dbReference type="ARBA" id="ARBA00023049"/>
    </source>
</evidence>
<reference evidence="7 8" key="1">
    <citation type="submission" date="2017-04" db="EMBL/GenBank/DDBJ databases">
        <authorList>
            <person name="Afonso C.L."/>
            <person name="Miller P.J."/>
            <person name="Scott M.A."/>
            <person name="Spackman E."/>
            <person name="Goraichik I."/>
            <person name="Dimitrov K.M."/>
            <person name="Suarez D.L."/>
            <person name="Swayne D.E."/>
        </authorList>
    </citation>
    <scope>NUCLEOTIDE SEQUENCE [LARGE SCALE GENOMIC DNA]</scope>
    <source>
        <strain evidence="7 8">DSM 12555</strain>
    </source>
</reference>
<dbReference type="GO" id="GO:0008235">
    <property type="term" value="F:metalloexopeptidase activity"/>
    <property type="evidence" value="ECO:0007669"/>
    <property type="project" value="TreeGrafter"/>
</dbReference>
<evidence type="ECO:0000256" key="3">
    <source>
        <dbReference type="ARBA" id="ARBA00022801"/>
    </source>
</evidence>
<keyword evidence="7" id="KW-0647">Proteasome</keyword>
<dbReference type="CDD" id="cd08070">
    <property type="entry name" value="MPN_like"/>
    <property type="match status" value="1"/>
</dbReference>
<dbReference type="STRING" id="1121291.SAMN02745134_03654"/>
<dbReference type="InterPro" id="IPR051929">
    <property type="entry name" value="VirAsm_ModProt"/>
</dbReference>
<gene>
    <name evidence="7" type="ORF">SAMN02745134_03654</name>
</gene>
<dbReference type="SUPFAM" id="SSF102712">
    <property type="entry name" value="JAB1/MPN domain"/>
    <property type="match status" value="1"/>
</dbReference>
<keyword evidence="3" id="KW-0378">Hydrolase</keyword>
<dbReference type="Gene3D" id="3.40.140.10">
    <property type="entry name" value="Cytidine Deaminase, domain 2"/>
    <property type="match status" value="1"/>
</dbReference>
<dbReference type="GO" id="GO:0008270">
    <property type="term" value="F:zinc ion binding"/>
    <property type="evidence" value="ECO:0007669"/>
    <property type="project" value="TreeGrafter"/>
</dbReference>
<protein>
    <submittedName>
        <fullName evidence="7">Proteasome lid subunit RPN8/RPN11, contains Jab1/MPN metalloenzyme (JAMM) motif</fullName>
    </submittedName>
</protein>
<dbReference type="PANTHER" id="PTHR34858:SF1">
    <property type="entry name" value="CYSO-CYSTEINE PEPTIDASE"/>
    <property type="match status" value="1"/>
</dbReference>
<feature type="domain" description="MPN" evidence="6">
    <location>
        <begin position="5"/>
        <end position="139"/>
    </location>
</feature>
<dbReference type="FunFam" id="3.40.140.10:FF:000085">
    <property type="entry name" value="Mov34/MPN/PAD-1 family protein"/>
    <property type="match status" value="1"/>
</dbReference>
<keyword evidence="2" id="KW-0479">Metal-binding</keyword>
<evidence type="ECO:0000256" key="1">
    <source>
        <dbReference type="ARBA" id="ARBA00022670"/>
    </source>
</evidence>
<keyword evidence="4" id="KW-0862">Zinc</keyword>